<evidence type="ECO:0000256" key="1">
    <source>
        <dbReference type="SAM" id="Phobius"/>
    </source>
</evidence>
<keyword evidence="1" id="KW-1133">Transmembrane helix</keyword>
<sequence>MPNETFSDKEKDQFIKELEGVKKIITDSITIQSIQESIKTGTPFPFQEIPKLHTDKEAIFYVNLLQPNCPKSNSSFKLKNYLDIFIETSSIEAQNALRRENVEFKGFWSAITCFLITLNCHQTTMLIPIMIYEYGYNFLKWLIITYIFLCIPVMVFSITLSQYSGLDSSRVYSRIKKVWRGMEYVILIRTLYSILLIHQEIQFFTGTFQMLDSAEQSNKNYLESCLSKEGGCTNIGFIHPCFTGYSEDEPNSEHCRELNQVNYEKYIDSKPTIKIISTIQHFYSMFKVPIYKKDIKISFIMPISITFLTTFFLYLGKAKCVAIVALFFLPVVAGQLYGIFLLSANDWKTEYQQFANIKFVPSFYMVMVVVSITLRSLNIIDMVPKISASLPPQIKAVYISFLTVICNIIVIIISTSLYFGSTIYYKNILMKRGHGYGRIPTFELSNILPYITLNELLIINNKQFLNYTITLCIIIQRCFILSIYIEIFYDYIKTISMRIYTLLCNYNFFSKFVTSFLTYLIGLFLLEGSDYSIFYLPHMLKLPKIDSTFTFYQLFIILYVYGINRYLGHLREMNGNEQLRDKILKGLKYFTPGLFGVAIVTKSDKDKINYYSQKYFNHNAIIMALEDSPLYLFLIPLAILVFFIVIDIVKSTIDGVNWKTVFWSMDHWGKRENKFIRVSTLHSD</sequence>
<feature type="transmembrane region" description="Helical" evidence="1">
    <location>
        <begin position="322"/>
        <end position="343"/>
    </location>
</feature>
<feature type="transmembrane region" description="Helical" evidence="1">
    <location>
        <begin position="549"/>
        <end position="567"/>
    </location>
</feature>
<feature type="transmembrane region" description="Helical" evidence="1">
    <location>
        <begin position="396"/>
        <end position="419"/>
    </location>
</feature>
<feature type="transmembrane region" description="Helical" evidence="1">
    <location>
        <begin position="363"/>
        <end position="384"/>
    </location>
</feature>
<name>A0A0K0FN30_STRVS</name>
<protein>
    <submittedName>
        <fullName evidence="3">Transmembrane domain-containing protein</fullName>
    </submittedName>
</protein>
<accession>A0A0K0FN30</accession>
<dbReference type="WBParaSite" id="SVE_1040900.1">
    <property type="protein sequence ID" value="SVE_1040900.1"/>
    <property type="gene ID" value="SVE_1040900"/>
</dbReference>
<feature type="transmembrane region" description="Helical" evidence="1">
    <location>
        <begin position="508"/>
        <end position="529"/>
    </location>
</feature>
<dbReference type="AlphaFoldDB" id="A0A0K0FN30"/>
<reference evidence="3" key="2">
    <citation type="submission" date="2015-08" db="UniProtKB">
        <authorList>
            <consortium name="WormBaseParasite"/>
        </authorList>
    </citation>
    <scope>IDENTIFICATION</scope>
</reference>
<feature type="transmembrane region" description="Helical" evidence="1">
    <location>
        <begin position="138"/>
        <end position="160"/>
    </location>
</feature>
<evidence type="ECO:0000313" key="2">
    <source>
        <dbReference type="Proteomes" id="UP000035680"/>
    </source>
</evidence>
<feature type="transmembrane region" description="Helical" evidence="1">
    <location>
        <begin position="630"/>
        <end position="649"/>
    </location>
</feature>
<feature type="transmembrane region" description="Helical" evidence="1">
    <location>
        <begin position="464"/>
        <end position="487"/>
    </location>
</feature>
<organism evidence="2 3">
    <name type="scientific">Strongyloides venezuelensis</name>
    <name type="common">Threadworm</name>
    <dbReference type="NCBI Taxonomy" id="75913"/>
    <lineage>
        <taxon>Eukaryota</taxon>
        <taxon>Metazoa</taxon>
        <taxon>Ecdysozoa</taxon>
        <taxon>Nematoda</taxon>
        <taxon>Chromadorea</taxon>
        <taxon>Rhabditida</taxon>
        <taxon>Tylenchina</taxon>
        <taxon>Panagrolaimomorpha</taxon>
        <taxon>Strongyloidoidea</taxon>
        <taxon>Strongyloididae</taxon>
        <taxon>Strongyloides</taxon>
    </lineage>
</organism>
<dbReference type="Proteomes" id="UP000035680">
    <property type="component" value="Unassembled WGS sequence"/>
</dbReference>
<keyword evidence="2" id="KW-1185">Reference proteome</keyword>
<reference evidence="2" key="1">
    <citation type="submission" date="2014-07" db="EMBL/GenBank/DDBJ databases">
        <authorList>
            <person name="Martin A.A"/>
            <person name="De Silva N."/>
        </authorList>
    </citation>
    <scope>NUCLEOTIDE SEQUENCE</scope>
</reference>
<feature type="transmembrane region" description="Helical" evidence="1">
    <location>
        <begin position="295"/>
        <end position="315"/>
    </location>
</feature>
<keyword evidence="1" id="KW-0472">Membrane</keyword>
<proteinExistence type="predicted"/>
<feature type="transmembrane region" description="Helical" evidence="1">
    <location>
        <begin position="107"/>
        <end position="132"/>
    </location>
</feature>
<evidence type="ECO:0000313" key="3">
    <source>
        <dbReference type="WBParaSite" id="SVE_1040900.1"/>
    </source>
</evidence>
<keyword evidence="1" id="KW-0812">Transmembrane</keyword>